<accession>S7TDM1</accession>
<reference evidence="2 3" key="1">
    <citation type="journal article" date="2013" name="Genome Announc.">
        <title>Draft genome sequences for three mercury-methylating, sulfate-reducing bacteria.</title>
        <authorList>
            <person name="Brown S.D."/>
            <person name="Hurt R.A.Jr."/>
            <person name="Gilmour C.C."/>
            <person name="Elias D.A."/>
        </authorList>
    </citation>
    <scope>NUCLEOTIDE SEQUENCE [LARGE SCALE GENOMIC DNA]</scope>
    <source>
        <strain evidence="2 3">DSM 2059</strain>
    </source>
</reference>
<evidence type="ECO:0000313" key="2">
    <source>
        <dbReference type="EMBL" id="EPR34685.1"/>
    </source>
</evidence>
<organism evidence="2 3">
    <name type="scientific">Desulfococcus multivorans DSM 2059</name>
    <dbReference type="NCBI Taxonomy" id="1121405"/>
    <lineage>
        <taxon>Bacteria</taxon>
        <taxon>Pseudomonadati</taxon>
        <taxon>Thermodesulfobacteriota</taxon>
        <taxon>Desulfobacteria</taxon>
        <taxon>Desulfobacterales</taxon>
        <taxon>Desulfococcaceae</taxon>
        <taxon>Desulfococcus</taxon>
    </lineage>
</organism>
<evidence type="ECO:0008006" key="4">
    <source>
        <dbReference type="Google" id="ProtNLM"/>
    </source>
</evidence>
<keyword evidence="1" id="KW-0812">Transmembrane</keyword>
<dbReference type="EMBL" id="ATHJ01000111">
    <property type="protein sequence ID" value="EPR34685.1"/>
    <property type="molecule type" value="Genomic_DNA"/>
</dbReference>
<protein>
    <recommendedName>
        <fullName evidence="4">DUF3568 family protein</fullName>
    </recommendedName>
</protein>
<dbReference type="Pfam" id="PF12092">
    <property type="entry name" value="DUF3568"/>
    <property type="match status" value="1"/>
</dbReference>
<name>S7TDM1_DESML</name>
<keyword evidence="1" id="KW-1133">Transmembrane helix</keyword>
<evidence type="ECO:0000256" key="1">
    <source>
        <dbReference type="SAM" id="Phobius"/>
    </source>
</evidence>
<feature type="transmembrane region" description="Helical" evidence="1">
    <location>
        <begin position="21"/>
        <end position="51"/>
    </location>
</feature>
<proteinExistence type="predicted"/>
<keyword evidence="1" id="KW-0472">Membrane</keyword>
<dbReference type="eggNOG" id="ENOG503379K">
    <property type="taxonomic scope" value="Bacteria"/>
</dbReference>
<keyword evidence="3" id="KW-1185">Reference proteome</keyword>
<sequence length="142" mass="15588">MDERKVKTVKQHNAMQSLKMVISMLISCQTIIGCAFFVTGAVVGAGAYTYVNGELKRSYQAAYEQTVQASLSAMKEMNIEVISIEKQGLTTTIEGNINGKPVVTRISRMDVNISEVAVRSGYVGVWDKNFSTAVHEKIALHL</sequence>
<dbReference type="Proteomes" id="UP000014977">
    <property type="component" value="Unassembled WGS sequence"/>
</dbReference>
<comment type="caution">
    <text evidence="2">The sequence shown here is derived from an EMBL/GenBank/DDBJ whole genome shotgun (WGS) entry which is preliminary data.</text>
</comment>
<dbReference type="STRING" id="897.B2D07_19500"/>
<evidence type="ECO:0000313" key="3">
    <source>
        <dbReference type="Proteomes" id="UP000014977"/>
    </source>
</evidence>
<gene>
    <name evidence="2" type="ORF">dsmv_3257</name>
</gene>
<dbReference type="InterPro" id="IPR021952">
    <property type="entry name" value="Flpp3-like"/>
</dbReference>
<dbReference type="AlphaFoldDB" id="S7TDM1"/>
<dbReference type="PROSITE" id="PS51257">
    <property type="entry name" value="PROKAR_LIPOPROTEIN"/>
    <property type="match status" value="1"/>
</dbReference>